<dbReference type="GO" id="GO:0019213">
    <property type="term" value="F:deacetylase activity"/>
    <property type="evidence" value="ECO:0007669"/>
    <property type="project" value="InterPro"/>
</dbReference>
<dbReference type="NCBIfam" id="TIGR04001">
    <property type="entry name" value="thiol_BshB1"/>
    <property type="match status" value="1"/>
</dbReference>
<comment type="caution">
    <text evidence="1">The sequence shown here is derived from an EMBL/GenBank/DDBJ whole genome shotgun (WGS) entry which is preliminary data.</text>
</comment>
<name>A0A3D9N0H8_9FLAO</name>
<dbReference type="Gene3D" id="3.40.50.10320">
    <property type="entry name" value="LmbE-like"/>
    <property type="match status" value="1"/>
</dbReference>
<dbReference type="InterPro" id="IPR003737">
    <property type="entry name" value="GlcNAc_PI_deacetylase-related"/>
</dbReference>
<dbReference type="GO" id="GO:0016811">
    <property type="term" value="F:hydrolase activity, acting on carbon-nitrogen (but not peptide) bonds, in linear amides"/>
    <property type="evidence" value="ECO:0007669"/>
    <property type="project" value="TreeGrafter"/>
</dbReference>
<evidence type="ECO:0000313" key="2">
    <source>
        <dbReference type="Proteomes" id="UP000256919"/>
    </source>
</evidence>
<dbReference type="EMBL" id="QREI01000003">
    <property type="protein sequence ID" value="REE25077.1"/>
    <property type="molecule type" value="Genomic_DNA"/>
</dbReference>
<dbReference type="SUPFAM" id="SSF102588">
    <property type="entry name" value="LmbE-like"/>
    <property type="match status" value="1"/>
</dbReference>
<dbReference type="GO" id="GO:0071793">
    <property type="term" value="P:bacillithiol biosynthetic process"/>
    <property type="evidence" value="ECO:0007669"/>
    <property type="project" value="InterPro"/>
</dbReference>
<dbReference type="InterPro" id="IPR023842">
    <property type="entry name" value="Bacillithiol_biosynth_BshB1"/>
</dbReference>
<dbReference type="InterPro" id="IPR024078">
    <property type="entry name" value="LmbE-like_dom_sf"/>
</dbReference>
<dbReference type="AlphaFoldDB" id="A0A3D9N0H8"/>
<dbReference type="RefSeq" id="WP_115809554.1">
    <property type="nucleotide sequence ID" value="NZ_QREI01000003.1"/>
</dbReference>
<gene>
    <name evidence="1" type="ORF">DFQ09_103385</name>
</gene>
<proteinExistence type="predicted"/>
<accession>A0A3D9N0H8</accession>
<dbReference type="PANTHER" id="PTHR12993:SF30">
    <property type="entry name" value="N-ACETYL-ALPHA-D-GLUCOSAMINYL L-MALATE DEACETYLASE 1"/>
    <property type="match status" value="1"/>
</dbReference>
<evidence type="ECO:0000313" key="1">
    <source>
        <dbReference type="EMBL" id="REE25077.1"/>
    </source>
</evidence>
<dbReference type="PANTHER" id="PTHR12993">
    <property type="entry name" value="N-ACETYLGLUCOSAMINYL-PHOSPHATIDYLINOSITOL DE-N-ACETYLASE-RELATED"/>
    <property type="match status" value="1"/>
</dbReference>
<dbReference type="Pfam" id="PF02585">
    <property type="entry name" value="PIG-L"/>
    <property type="match status" value="1"/>
</dbReference>
<organism evidence="1 2">
    <name type="scientific">Winogradskyella pacifica</name>
    <dbReference type="NCBI Taxonomy" id="664642"/>
    <lineage>
        <taxon>Bacteria</taxon>
        <taxon>Pseudomonadati</taxon>
        <taxon>Bacteroidota</taxon>
        <taxon>Flavobacteriia</taxon>
        <taxon>Flavobacteriales</taxon>
        <taxon>Flavobacteriaceae</taxon>
        <taxon>Winogradskyella</taxon>
    </lineage>
</organism>
<dbReference type="Proteomes" id="UP000256919">
    <property type="component" value="Unassembled WGS sequence"/>
</dbReference>
<reference evidence="1 2" key="1">
    <citation type="submission" date="2018-07" db="EMBL/GenBank/DDBJ databases">
        <title>Genomic Encyclopedia of Type Strains, Phase III (KMG-III): the genomes of soil and plant-associated and newly described type strains.</title>
        <authorList>
            <person name="Whitman W."/>
        </authorList>
    </citation>
    <scope>NUCLEOTIDE SEQUENCE [LARGE SCALE GENOMIC DNA]</scope>
    <source>
        <strain evidence="1 2">CECT 7948</strain>
    </source>
</reference>
<dbReference type="OrthoDB" id="9778719at2"/>
<keyword evidence="2" id="KW-1185">Reference proteome</keyword>
<protein>
    <submittedName>
        <fullName evidence="1">Bacillithiol biosynthesis deacetylase BshB1</fullName>
    </submittedName>
</protein>
<sequence>MQVKLDILAIGAHPDDVELSCGATLAKEVSKGKKVGIIDLTRGELGTRGTAETRDQEAFNAAKILGVHSRINMQFADGFFTNDKAHQLELIKMIRYYKPEIVICNAIEDRHIDHPKGSQLVSDACFLSGLKKIETISKDENQPQDPWRPKAVYHYIQWKDIEPDVVVDVSGFMEKKVASVLAYKTQFFDPNSKEPETPISSKNFTDSVDYRARNLGRLIGVEHAEGYTVERYVGVESLFDLK</sequence>